<dbReference type="NCBIfam" id="NF004123">
    <property type="entry name" value="PRK05610.1"/>
    <property type="match status" value="1"/>
</dbReference>
<dbReference type="Gene3D" id="2.40.50.140">
    <property type="entry name" value="Nucleic acid-binding proteins"/>
    <property type="match status" value="1"/>
</dbReference>
<sequence>MEERKQRKVRTGRVVSDKMDKTVVVAVETLERHPLYQRTVRKTRKFKAHDEENSCRIGDKVRIMETRPLSREKRWRVVEILERAEQI</sequence>
<protein>
    <recommendedName>
        <fullName evidence="6">Small ribosomal subunit protein uS17</fullName>
    </recommendedName>
</protein>
<keyword evidence="9" id="KW-1185">Reference proteome</keyword>
<dbReference type="RefSeq" id="WP_341473686.1">
    <property type="nucleotide sequence ID" value="NZ_WHYR01000002.1"/>
</dbReference>
<dbReference type="NCBIfam" id="TIGR03635">
    <property type="entry name" value="uS17_bact"/>
    <property type="match status" value="1"/>
</dbReference>
<dbReference type="InterPro" id="IPR000266">
    <property type="entry name" value="Ribosomal_uS17"/>
</dbReference>
<dbReference type="GO" id="GO:0003735">
    <property type="term" value="F:structural constituent of ribosome"/>
    <property type="evidence" value="ECO:0007669"/>
    <property type="project" value="UniProtKB-UniRule"/>
</dbReference>
<evidence type="ECO:0000313" key="9">
    <source>
        <dbReference type="Proteomes" id="UP000441717"/>
    </source>
</evidence>
<dbReference type="EMBL" id="WHYR01000002">
    <property type="protein sequence ID" value="MQL50923.1"/>
    <property type="molecule type" value="Genomic_DNA"/>
</dbReference>
<dbReference type="HAMAP" id="MF_01345_B">
    <property type="entry name" value="Ribosomal_uS17_B"/>
    <property type="match status" value="1"/>
</dbReference>
<evidence type="ECO:0000313" key="8">
    <source>
        <dbReference type="EMBL" id="MQL50923.1"/>
    </source>
</evidence>
<name>A0A6N7IMN7_9FIRM</name>
<keyword evidence="5 6" id="KW-0687">Ribonucleoprotein</keyword>
<evidence type="ECO:0000256" key="7">
    <source>
        <dbReference type="RuleBase" id="RU003872"/>
    </source>
</evidence>
<dbReference type="FunFam" id="2.40.50.140:FF:000123">
    <property type="entry name" value="30S ribosomal protein S17"/>
    <property type="match status" value="1"/>
</dbReference>
<keyword evidence="4 6" id="KW-0689">Ribosomal protein</keyword>
<comment type="function">
    <text evidence="6">One of the primary rRNA binding proteins, it binds specifically to the 5'-end of 16S ribosomal RNA.</text>
</comment>
<reference evidence="8 9" key="1">
    <citation type="submission" date="2019-10" db="EMBL/GenBank/DDBJ databases">
        <title>Comparative genomics of sulfur disproportionating microorganisms.</title>
        <authorList>
            <person name="Ward L.M."/>
            <person name="Bertran E."/>
            <person name="Johnston D."/>
        </authorList>
    </citation>
    <scope>NUCLEOTIDE SEQUENCE [LARGE SCALE GENOMIC DNA]</scope>
    <source>
        <strain evidence="8 9">DSM 14055</strain>
    </source>
</reference>
<dbReference type="InterPro" id="IPR019979">
    <property type="entry name" value="Ribosomal_uS17_CS"/>
</dbReference>
<dbReference type="PROSITE" id="PS00056">
    <property type="entry name" value="RIBOSOMAL_S17"/>
    <property type="match status" value="1"/>
</dbReference>
<dbReference type="CDD" id="cd00364">
    <property type="entry name" value="Ribosomal_uS17"/>
    <property type="match status" value="1"/>
</dbReference>
<evidence type="ECO:0000256" key="1">
    <source>
        <dbReference type="ARBA" id="ARBA00010254"/>
    </source>
</evidence>
<dbReference type="PRINTS" id="PR00973">
    <property type="entry name" value="RIBOSOMALS17"/>
</dbReference>
<evidence type="ECO:0000256" key="6">
    <source>
        <dbReference type="HAMAP-Rule" id="MF_01345"/>
    </source>
</evidence>
<dbReference type="Pfam" id="PF00366">
    <property type="entry name" value="Ribosomal_S17"/>
    <property type="match status" value="1"/>
</dbReference>
<dbReference type="GO" id="GO:0006412">
    <property type="term" value="P:translation"/>
    <property type="evidence" value="ECO:0007669"/>
    <property type="project" value="UniProtKB-UniRule"/>
</dbReference>
<accession>A0A6N7IMN7</accession>
<comment type="caution">
    <text evidence="8">The sequence shown here is derived from an EMBL/GenBank/DDBJ whole genome shotgun (WGS) entry which is preliminary data.</text>
</comment>
<evidence type="ECO:0000256" key="3">
    <source>
        <dbReference type="ARBA" id="ARBA00022884"/>
    </source>
</evidence>
<comment type="subunit">
    <text evidence="6">Part of the 30S ribosomal subunit.</text>
</comment>
<dbReference type="AlphaFoldDB" id="A0A6N7IMN7"/>
<dbReference type="PANTHER" id="PTHR10744:SF1">
    <property type="entry name" value="SMALL RIBOSOMAL SUBUNIT PROTEIN US17M"/>
    <property type="match status" value="1"/>
</dbReference>
<keyword evidence="2 6" id="KW-0699">rRNA-binding</keyword>
<evidence type="ECO:0000256" key="5">
    <source>
        <dbReference type="ARBA" id="ARBA00023274"/>
    </source>
</evidence>
<dbReference type="SUPFAM" id="SSF50249">
    <property type="entry name" value="Nucleic acid-binding proteins"/>
    <property type="match status" value="1"/>
</dbReference>
<dbReference type="InterPro" id="IPR019984">
    <property type="entry name" value="Ribosomal_uS17_bact/chlr"/>
</dbReference>
<dbReference type="InterPro" id="IPR012340">
    <property type="entry name" value="NA-bd_OB-fold"/>
</dbReference>
<evidence type="ECO:0000256" key="4">
    <source>
        <dbReference type="ARBA" id="ARBA00022980"/>
    </source>
</evidence>
<organism evidence="8 9">
    <name type="scientific">Desulfofundulus thermobenzoicus</name>
    <dbReference type="NCBI Taxonomy" id="29376"/>
    <lineage>
        <taxon>Bacteria</taxon>
        <taxon>Bacillati</taxon>
        <taxon>Bacillota</taxon>
        <taxon>Clostridia</taxon>
        <taxon>Eubacteriales</taxon>
        <taxon>Peptococcaceae</taxon>
        <taxon>Desulfofundulus</taxon>
    </lineage>
</organism>
<evidence type="ECO:0000256" key="2">
    <source>
        <dbReference type="ARBA" id="ARBA00022730"/>
    </source>
</evidence>
<dbReference type="GO" id="GO:0019843">
    <property type="term" value="F:rRNA binding"/>
    <property type="evidence" value="ECO:0007669"/>
    <property type="project" value="UniProtKB-UniRule"/>
</dbReference>
<dbReference type="Proteomes" id="UP000441717">
    <property type="component" value="Unassembled WGS sequence"/>
</dbReference>
<dbReference type="GO" id="GO:0022627">
    <property type="term" value="C:cytosolic small ribosomal subunit"/>
    <property type="evidence" value="ECO:0007669"/>
    <property type="project" value="UniProtKB-UniRule"/>
</dbReference>
<keyword evidence="3 6" id="KW-0694">RNA-binding</keyword>
<gene>
    <name evidence="6 8" type="primary">rpsQ</name>
    <name evidence="8" type="ORF">GFC01_01275</name>
</gene>
<proteinExistence type="inferred from homology"/>
<comment type="similarity">
    <text evidence="1 6 7">Belongs to the universal ribosomal protein uS17 family.</text>
</comment>
<dbReference type="PANTHER" id="PTHR10744">
    <property type="entry name" value="40S RIBOSOMAL PROTEIN S11 FAMILY MEMBER"/>
    <property type="match status" value="1"/>
</dbReference>